<organism evidence="5 6">
    <name type="scientific">Salmonella enterica subsp. salamae</name>
    <dbReference type="NCBI Taxonomy" id="59202"/>
    <lineage>
        <taxon>Bacteria</taxon>
        <taxon>Pseudomonadati</taxon>
        <taxon>Pseudomonadota</taxon>
        <taxon>Gammaproteobacteria</taxon>
        <taxon>Enterobacterales</taxon>
        <taxon>Enterobacteriaceae</taxon>
        <taxon>Salmonella</taxon>
    </lineage>
</organism>
<evidence type="ECO:0000256" key="3">
    <source>
        <dbReference type="ARBA" id="ARBA00023014"/>
    </source>
</evidence>
<dbReference type="AlphaFoldDB" id="A0A6D2G7K3"/>
<dbReference type="FunFam" id="3.30.70.20:FF:000021">
    <property type="entry name" value="MauM/NapG family ferredoxin-type protein"/>
    <property type="match status" value="1"/>
</dbReference>
<dbReference type="PROSITE" id="PS00198">
    <property type="entry name" value="4FE4S_FER_1"/>
    <property type="match status" value="1"/>
</dbReference>
<gene>
    <name evidence="5" type="primary">napG_1</name>
    <name evidence="5" type="ORF">NCTC5773_01723</name>
</gene>
<evidence type="ECO:0000256" key="2">
    <source>
        <dbReference type="ARBA" id="ARBA00023004"/>
    </source>
</evidence>
<evidence type="ECO:0000313" key="6">
    <source>
        <dbReference type="Proteomes" id="UP000267858"/>
    </source>
</evidence>
<name>A0A6D2G7K3_SALER</name>
<sequence length="123" mass="12919">MSRTAKPQNGRRRFLRDVVRTAGGLAAVGVALGLQQQTARATGVRLRPPGALNENVFASACVRCGQCVQACPYDTLKLATLASGLSAGTPYFVARDIPCEMCEDIPCAKVCPSGALNKDIASH</sequence>
<proteinExistence type="predicted"/>
<dbReference type="GO" id="GO:0051536">
    <property type="term" value="F:iron-sulfur cluster binding"/>
    <property type="evidence" value="ECO:0007669"/>
    <property type="project" value="UniProtKB-KW"/>
</dbReference>
<evidence type="ECO:0000259" key="4">
    <source>
        <dbReference type="PROSITE" id="PS51379"/>
    </source>
</evidence>
<protein>
    <submittedName>
        <fullName evidence="5">Ferredoxin-type protein NapG</fullName>
    </submittedName>
</protein>
<dbReference type="InterPro" id="IPR017900">
    <property type="entry name" value="4Fe4S_Fe_S_CS"/>
</dbReference>
<dbReference type="Gene3D" id="3.30.70.20">
    <property type="match status" value="1"/>
</dbReference>
<keyword evidence="3" id="KW-0411">Iron-sulfur</keyword>
<dbReference type="InterPro" id="IPR006311">
    <property type="entry name" value="TAT_signal"/>
</dbReference>
<dbReference type="EMBL" id="LR134141">
    <property type="protein sequence ID" value="VEA01694.1"/>
    <property type="molecule type" value="Genomic_DNA"/>
</dbReference>
<dbReference type="Proteomes" id="UP000267858">
    <property type="component" value="Chromosome"/>
</dbReference>
<dbReference type="InterPro" id="IPR017896">
    <property type="entry name" value="4Fe4S_Fe-S-bd"/>
</dbReference>
<dbReference type="PROSITE" id="PS51379">
    <property type="entry name" value="4FE4S_FER_2"/>
    <property type="match status" value="2"/>
</dbReference>
<dbReference type="PROSITE" id="PS51318">
    <property type="entry name" value="TAT"/>
    <property type="match status" value="1"/>
</dbReference>
<feature type="domain" description="4Fe-4S ferredoxin-type" evidence="4">
    <location>
        <begin position="89"/>
        <end position="121"/>
    </location>
</feature>
<dbReference type="SUPFAM" id="SSF54862">
    <property type="entry name" value="4Fe-4S ferredoxins"/>
    <property type="match status" value="1"/>
</dbReference>
<accession>A0A6D2G7K3</accession>
<dbReference type="Pfam" id="PF12838">
    <property type="entry name" value="Fer4_7"/>
    <property type="match status" value="1"/>
</dbReference>
<feature type="domain" description="4Fe-4S ferredoxin-type" evidence="4">
    <location>
        <begin position="52"/>
        <end position="81"/>
    </location>
</feature>
<evidence type="ECO:0000313" key="5">
    <source>
        <dbReference type="EMBL" id="VEA01694.1"/>
    </source>
</evidence>
<reference evidence="5 6" key="1">
    <citation type="submission" date="2018-12" db="EMBL/GenBank/DDBJ databases">
        <authorList>
            <consortium name="Pathogen Informatics"/>
        </authorList>
    </citation>
    <scope>NUCLEOTIDE SEQUENCE [LARGE SCALE GENOMIC DNA]</scope>
    <source>
        <strain evidence="5 6">NCTC5773</strain>
    </source>
</reference>
<dbReference type="GO" id="GO:0046872">
    <property type="term" value="F:metal ion binding"/>
    <property type="evidence" value="ECO:0007669"/>
    <property type="project" value="UniProtKB-KW"/>
</dbReference>
<keyword evidence="1" id="KW-0479">Metal-binding</keyword>
<keyword evidence="2" id="KW-0408">Iron</keyword>
<evidence type="ECO:0000256" key="1">
    <source>
        <dbReference type="ARBA" id="ARBA00022723"/>
    </source>
</evidence>